<dbReference type="InterPro" id="IPR014031">
    <property type="entry name" value="Ketoacyl_synth_C"/>
</dbReference>
<dbReference type="InterPro" id="IPR020841">
    <property type="entry name" value="PKS_Beta-ketoAc_synthase_dom"/>
</dbReference>
<dbReference type="UniPathway" id="UPA00094"/>
<dbReference type="InterPro" id="IPR014030">
    <property type="entry name" value="Ketoacyl_synth_N"/>
</dbReference>
<dbReference type="PANTHER" id="PTHR11712">
    <property type="entry name" value="POLYKETIDE SYNTHASE-RELATED"/>
    <property type="match status" value="1"/>
</dbReference>
<evidence type="ECO:0000256" key="1">
    <source>
        <dbReference type="ARBA" id="ARBA00005194"/>
    </source>
</evidence>
<dbReference type="AlphaFoldDB" id="A0A2N5ZGQ4"/>
<keyword evidence="6 11" id="KW-0808">Transferase</keyword>
<evidence type="ECO:0000256" key="9">
    <source>
        <dbReference type="ARBA" id="ARBA00023160"/>
    </source>
</evidence>
<keyword evidence="8" id="KW-0443">Lipid metabolism</keyword>
<evidence type="ECO:0000256" key="13">
    <source>
        <dbReference type="RuleBase" id="RU003694"/>
    </source>
</evidence>
<evidence type="ECO:0000256" key="2">
    <source>
        <dbReference type="ARBA" id="ARBA00008467"/>
    </source>
</evidence>
<dbReference type="InterPro" id="IPR016039">
    <property type="entry name" value="Thiolase-like"/>
</dbReference>
<comment type="pathway">
    <text evidence="1 11">Lipid metabolism; fatty acid biosynthesis.</text>
</comment>
<evidence type="ECO:0000313" key="15">
    <source>
        <dbReference type="EMBL" id="PLX17826.1"/>
    </source>
</evidence>
<sequence>MSRRVVVTGLGAVTPIGIGKEEFWKALKIGKSGVGPITSFDTEGFTSKIAGEVKDWEPKDYMEPKEAKRTDRYNQFSYAAAQMAAEDSGIDFDNIDKKRAGVILGVGMGGLNTYEDQMKVYNKKGPRRVTPFLVPMMISNLSAGTVAIKYGLMGPNYVVTAACASSTHAIGEAFLKIKNSMCDICFTGGAESTITPLTVAGFASMKALSTRNEEYSIASSPFDNKRDGFVIAEGAGIIVLEELEHAKARGAKIYGEVLGYGLSDDGFHMTQPHPDGAGATMCMQNAIDMAGIKPEDVDYINAHGTSTPFNDRLETKAIKNVFGDHAQKVAISSTKSMTGHLLGGAGGVEAIACLFAIENNIIPPTINYQDPDPDCDLNYTPNSFIEREVKYAISNSFGFGGQNSTIVLGKYEN</sequence>
<evidence type="ECO:0000256" key="4">
    <source>
        <dbReference type="ARBA" id="ARBA00014657"/>
    </source>
</evidence>
<dbReference type="Gene3D" id="3.40.47.10">
    <property type="match status" value="1"/>
</dbReference>
<dbReference type="Pfam" id="PF02801">
    <property type="entry name" value="Ketoacyl-synt_C"/>
    <property type="match status" value="1"/>
</dbReference>
<dbReference type="NCBIfam" id="TIGR03150">
    <property type="entry name" value="fabF"/>
    <property type="match status" value="1"/>
</dbReference>
<evidence type="ECO:0000256" key="10">
    <source>
        <dbReference type="ARBA" id="ARBA00023315"/>
    </source>
</evidence>
<comment type="catalytic activity">
    <reaction evidence="11">
        <text>(9Z)-hexadecenoyl-[ACP] + malonyl-[ACP] + H(+) = 3-oxo-(11Z)-octadecenoyl-[ACP] + holo-[ACP] + CO2</text>
        <dbReference type="Rhea" id="RHEA:55040"/>
        <dbReference type="Rhea" id="RHEA-COMP:9623"/>
        <dbReference type="Rhea" id="RHEA-COMP:9685"/>
        <dbReference type="Rhea" id="RHEA-COMP:10800"/>
        <dbReference type="Rhea" id="RHEA-COMP:14074"/>
        <dbReference type="ChEBI" id="CHEBI:15378"/>
        <dbReference type="ChEBI" id="CHEBI:16526"/>
        <dbReference type="ChEBI" id="CHEBI:64479"/>
        <dbReference type="ChEBI" id="CHEBI:78449"/>
        <dbReference type="ChEBI" id="CHEBI:83989"/>
        <dbReference type="ChEBI" id="CHEBI:138538"/>
        <dbReference type="EC" id="2.3.1.179"/>
    </reaction>
</comment>
<dbReference type="PANTHER" id="PTHR11712:SF336">
    <property type="entry name" value="3-OXOACYL-[ACYL-CARRIER-PROTEIN] SYNTHASE, MITOCHONDRIAL"/>
    <property type="match status" value="1"/>
</dbReference>
<dbReference type="GO" id="GO:0006633">
    <property type="term" value="P:fatty acid biosynthetic process"/>
    <property type="evidence" value="ECO:0007669"/>
    <property type="project" value="UniProtKB-UniRule"/>
</dbReference>
<accession>A0A2N5ZGQ4</accession>
<dbReference type="PIRSF" id="PIRSF000447">
    <property type="entry name" value="KAS_II"/>
    <property type="match status" value="1"/>
</dbReference>
<dbReference type="Pfam" id="PF00109">
    <property type="entry name" value="ketoacyl-synt"/>
    <property type="match status" value="1"/>
</dbReference>
<dbReference type="InterPro" id="IPR017568">
    <property type="entry name" value="3-oxoacyl-ACP_synth-2"/>
</dbReference>
<dbReference type="EMBL" id="PKTG01000081">
    <property type="protein sequence ID" value="PLX17826.1"/>
    <property type="molecule type" value="Genomic_DNA"/>
</dbReference>
<keyword evidence="7" id="KW-0276">Fatty acid metabolism</keyword>
<keyword evidence="9 11" id="KW-0275">Fatty acid biosynthesis</keyword>
<gene>
    <name evidence="15" type="primary">fabF</name>
    <name evidence="15" type="ORF">C0601_06175</name>
</gene>
<evidence type="ECO:0000256" key="5">
    <source>
        <dbReference type="ARBA" id="ARBA00022516"/>
    </source>
</evidence>
<evidence type="ECO:0000256" key="8">
    <source>
        <dbReference type="ARBA" id="ARBA00023098"/>
    </source>
</evidence>
<organism evidence="15 16">
    <name type="scientific">Muiribacterium halophilum</name>
    <dbReference type="NCBI Taxonomy" id="2053465"/>
    <lineage>
        <taxon>Bacteria</taxon>
        <taxon>Candidatus Muiribacteriota</taxon>
        <taxon>Candidatus Muiribacteriia</taxon>
        <taxon>Candidatus Muiribacteriales</taxon>
        <taxon>Candidatus Muiribacteriaceae</taxon>
        <taxon>Candidatus Muiribacterium</taxon>
    </lineage>
</organism>
<evidence type="ECO:0000256" key="7">
    <source>
        <dbReference type="ARBA" id="ARBA00022832"/>
    </source>
</evidence>
<comment type="function">
    <text evidence="11">Involved in the type II fatty acid elongation cycle. Catalyzes the elongation of a wide range of acyl-ACP by the addition of two carbons from malonyl-ACP to an acyl acceptor. Can efficiently catalyze the conversion of palmitoleoyl-ACP (cis-hexadec-9-enoyl-ACP) to cis-vaccenoyl-ACP (cis-octadec-11-enoyl-ACP), an essential step in the thermal regulation of fatty acid composition.</text>
</comment>
<dbReference type="PROSITE" id="PS00606">
    <property type="entry name" value="KS3_1"/>
    <property type="match status" value="1"/>
</dbReference>
<evidence type="ECO:0000259" key="14">
    <source>
        <dbReference type="PROSITE" id="PS52004"/>
    </source>
</evidence>
<dbReference type="EC" id="2.3.1.179" evidence="3 11"/>
<evidence type="ECO:0000256" key="6">
    <source>
        <dbReference type="ARBA" id="ARBA00022679"/>
    </source>
</evidence>
<evidence type="ECO:0000313" key="16">
    <source>
        <dbReference type="Proteomes" id="UP000234857"/>
    </source>
</evidence>
<dbReference type="InterPro" id="IPR000794">
    <property type="entry name" value="Beta-ketoacyl_synthase"/>
</dbReference>
<dbReference type="Proteomes" id="UP000234857">
    <property type="component" value="Unassembled WGS sequence"/>
</dbReference>
<keyword evidence="5 11" id="KW-0444">Lipid biosynthesis</keyword>
<reference evidence="15 16" key="1">
    <citation type="submission" date="2017-11" db="EMBL/GenBank/DDBJ databases">
        <title>Genome-resolved metagenomics identifies genetic mobility, metabolic interactions, and unexpected diversity in perchlorate-reducing communities.</title>
        <authorList>
            <person name="Barnum T.P."/>
            <person name="Figueroa I.A."/>
            <person name="Carlstrom C.I."/>
            <person name="Lucas L.N."/>
            <person name="Engelbrektson A.L."/>
            <person name="Coates J.D."/>
        </authorList>
    </citation>
    <scope>NUCLEOTIDE SEQUENCE [LARGE SCALE GENOMIC DNA]</scope>
    <source>
        <strain evidence="15">BM706</strain>
    </source>
</reference>
<dbReference type="PROSITE" id="PS52004">
    <property type="entry name" value="KS3_2"/>
    <property type="match status" value="1"/>
</dbReference>
<comment type="similarity">
    <text evidence="2 11 13">Belongs to the thiolase-like superfamily. Beta-ketoacyl-ACP synthases family.</text>
</comment>
<evidence type="ECO:0000256" key="3">
    <source>
        <dbReference type="ARBA" id="ARBA00012356"/>
    </source>
</evidence>
<keyword evidence="10 11" id="KW-0012">Acyltransferase</keyword>
<dbReference type="SMART" id="SM00825">
    <property type="entry name" value="PKS_KS"/>
    <property type="match status" value="1"/>
</dbReference>
<dbReference type="InterPro" id="IPR018201">
    <property type="entry name" value="Ketoacyl_synth_AS"/>
</dbReference>
<dbReference type="NCBIfam" id="NF005589">
    <property type="entry name" value="PRK07314.1"/>
    <property type="match status" value="1"/>
</dbReference>
<dbReference type="CDD" id="cd00834">
    <property type="entry name" value="KAS_I_II"/>
    <property type="match status" value="1"/>
</dbReference>
<dbReference type="SUPFAM" id="SSF53901">
    <property type="entry name" value="Thiolase-like"/>
    <property type="match status" value="2"/>
</dbReference>
<protein>
    <recommendedName>
        <fullName evidence="4 11">3-oxoacyl-[acyl-carrier-protein] synthase 2</fullName>
        <ecNumber evidence="3 11">2.3.1.179</ecNumber>
    </recommendedName>
</protein>
<proteinExistence type="inferred from homology"/>
<dbReference type="GO" id="GO:0004315">
    <property type="term" value="F:3-oxoacyl-[acyl-carrier-protein] synthase activity"/>
    <property type="evidence" value="ECO:0007669"/>
    <property type="project" value="UniProtKB-UniRule"/>
</dbReference>
<dbReference type="GO" id="GO:0005829">
    <property type="term" value="C:cytosol"/>
    <property type="evidence" value="ECO:0007669"/>
    <property type="project" value="TreeGrafter"/>
</dbReference>
<evidence type="ECO:0000256" key="12">
    <source>
        <dbReference type="PIRSR" id="PIRSR000447-1"/>
    </source>
</evidence>
<comment type="catalytic activity">
    <reaction evidence="11">
        <text>a fatty acyl-[ACP] + malonyl-[ACP] + H(+) = a 3-oxoacyl-[ACP] + holo-[ACP] + CO2</text>
        <dbReference type="Rhea" id="RHEA:22836"/>
        <dbReference type="Rhea" id="RHEA-COMP:9623"/>
        <dbReference type="Rhea" id="RHEA-COMP:9685"/>
        <dbReference type="Rhea" id="RHEA-COMP:9916"/>
        <dbReference type="Rhea" id="RHEA-COMP:14125"/>
        <dbReference type="ChEBI" id="CHEBI:15378"/>
        <dbReference type="ChEBI" id="CHEBI:16526"/>
        <dbReference type="ChEBI" id="CHEBI:64479"/>
        <dbReference type="ChEBI" id="CHEBI:78449"/>
        <dbReference type="ChEBI" id="CHEBI:78776"/>
        <dbReference type="ChEBI" id="CHEBI:138651"/>
    </reaction>
</comment>
<evidence type="ECO:0000256" key="11">
    <source>
        <dbReference type="PIRNR" id="PIRNR000447"/>
    </source>
</evidence>
<dbReference type="FunFam" id="3.40.47.10:FF:000009">
    <property type="entry name" value="3-oxoacyl-[acyl-carrier-protein] synthase 2"/>
    <property type="match status" value="1"/>
</dbReference>
<feature type="active site" description="For beta-ketoacyl synthase activity" evidence="12">
    <location>
        <position position="163"/>
    </location>
</feature>
<name>A0A2N5ZGQ4_MUIH1</name>
<comment type="caution">
    <text evidence="15">The sequence shown here is derived from an EMBL/GenBank/DDBJ whole genome shotgun (WGS) entry which is preliminary data.</text>
</comment>
<feature type="domain" description="Ketosynthase family 3 (KS3)" evidence="14">
    <location>
        <begin position="2"/>
        <end position="410"/>
    </location>
</feature>